<accession>A0A7S2GDT6</accession>
<dbReference type="InterPro" id="IPR018247">
    <property type="entry name" value="EF_Hand_1_Ca_BS"/>
</dbReference>
<dbReference type="InterPro" id="IPR002048">
    <property type="entry name" value="EF_hand_dom"/>
</dbReference>
<evidence type="ECO:0000313" key="5">
    <source>
        <dbReference type="EMBL" id="CAD9445695.1"/>
    </source>
</evidence>
<protein>
    <recommendedName>
        <fullName evidence="4">EF-hand domain-containing protein</fullName>
    </recommendedName>
</protein>
<evidence type="ECO:0000259" key="4">
    <source>
        <dbReference type="PROSITE" id="PS50222"/>
    </source>
</evidence>
<feature type="domain" description="EF-hand" evidence="4">
    <location>
        <begin position="74"/>
        <end position="109"/>
    </location>
</feature>
<reference evidence="5" key="1">
    <citation type="submission" date="2021-01" db="EMBL/GenBank/DDBJ databases">
        <authorList>
            <person name="Corre E."/>
            <person name="Pelletier E."/>
            <person name="Niang G."/>
            <person name="Scheremetjew M."/>
            <person name="Finn R."/>
            <person name="Kale V."/>
            <person name="Holt S."/>
            <person name="Cochrane G."/>
            <person name="Meng A."/>
            <person name="Brown T."/>
            <person name="Cohen L."/>
        </authorList>
    </citation>
    <scope>NUCLEOTIDE SEQUENCE</scope>
    <source>
        <strain evidence="5">CCMP2222</strain>
    </source>
</reference>
<feature type="compositionally biased region" description="Low complexity" evidence="2">
    <location>
        <begin position="194"/>
        <end position="206"/>
    </location>
</feature>
<keyword evidence="3" id="KW-0812">Transmembrane</keyword>
<dbReference type="PROSITE" id="PS50222">
    <property type="entry name" value="EF_HAND_2"/>
    <property type="match status" value="1"/>
</dbReference>
<gene>
    <name evidence="5" type="ORF">AAND1436_LOCUS22981</name>
</gene>
<dbReference type="AlphaFoldDB" id="A0A7S2GDT6"/>
<evidence type="ECO:0000256" key="1">
    <source>
        <dbReference type="ARBA" id="ARBA00022837"/>
    </source>
</evidence>
<sequence length="220" mass="24861">MITMGEITLGNWAPPSRRLMANISQWWGLFILIYRCVLCLALVNVTNAVFIAETNRVALDNDVAMMRKRKTGAKNAKLLEDVFQELDESGDGFVSVKDMTARIQDERMRKVFSHMDLEVEEVSELLFMMSDGKKQIDKDQFIKGILALKGDARSSGQTKLLLIAQAMAETLDRVHEHVVSTSVPIRDEPRRQQTRTTSTRSKARSTLHSFGSKVFNKLGI</sequence>
<evidence type="ECO:0000256" key="3">
    <source>
        <dbReference type="SAM" id="Phobius"/>
    </source>
</evidence>
<dbReference type="PROSITE" id="PS00018">
    <property type="entry name" value="EF_HAND_1"/>
    <property type="match status" value="1"/>
</dbReference>
<dbReference type="GO" id="GO:0005509">
    <property type="term" value="F:calcium ion binding"/>
    <property type="evidence" value="ECO:0007669"/>
    <property type="project" value="InterPro"/>
</dbReference>
<dbReference type="EMBL" id="HBGQ01047131">
    <property type="protein sequence ID" value="CAD9445695.1"/>
    <property type="molecule type" value="Transcribed_RNA"/>
</dbReference>
<dbReference type="InterPro" id="IPR011992">
    <property type="entry name" value="EF-hand-dom_pair"/>
</dbReference>
<keyword evidence="3" id="KW-0472">Membrane</keyword>
<proteinExistence type="predicted"/>
<name>A0A7S2GDT6_9DINO</name>
<dbReference type="SUPFAM" id="SSF47473">
    <property type="entry name" value="EF-hand"/>
    <property type="match status" value="1"/>
</dbReference>
<feature type="transmembrane region" description="Helical" evidence="3">
    <location>
        <begin position="26"/>
        <end position="52"/>
    </location>
</feature>
<evidence type="ECO:0000256" key="2">
    <source>
        <dbReference type="SAM" id="MobiDB-lite"/>
    </source>
</evidence>
<feature type="region of interest" description="Disordered" evidence="2">
    <location>
        <begin position="180"/>
        <end position="207"/>
    </location>
</feature>
<keyword evidence="3" id="KW-1133">Transmembrane helix</keyword>
<organism evidence="5">
    <name type="scientific">Alexandrium andersonii</name>
    <dbReference type="NCBI Taxonomy" id="327968"/>
    <lineage>
        <taxon>Eukaryota</taxon>
        <taxon>Sar</taxon>
        <taxon>Alveolata</taxon>
        <taxon>Dinophyceae</taxon>
        <taxon>Gonyaulacales</taxon>
        <taxon>Pyrocystaceae</taxon>
        <taxon>Alexandrium</taxon>
    </lineage>
</organism>
<dbReference type="Gene3D" id="1.10.238.10">
    <property type="entry name" value="EF-hand"/>
    <property type="match status" value="1"/>
</dbReference>
<keyword evidence="1" id="KW-0106">Calcium</keyword>